<proteinExistence type="predicted"/>
<keyword evidence="1" id="KW-0812">Transmembrane</keyword>
<reference evidence="2" key="1">
    <citation type="submission" date="2022-12" db="EMBL/GenBank/DDBJ databases">
        <authorList>
            <person name="Petersen C."/>
        </authorList>
    </citation>
    <scope>NUCLEOTIDE SEQUENCE</scope>
    <source>
        <strain evidence="2">IBT 35675</strain>
    </source>
</reference>
<keyword evidence="1" id="KW-0472">Membrane</keyword>
<feature type="transmembrane region" description="Helical" evidence="1">
    <location>
        <begin position="27"/>
        <end position="45"/>
    </location>
</feature>
<dbReference type="EMBL" id="JAPZBR010000003">
    <property type="protein sequence ID" value="KAJ5357676.1"/>
    <property type="molecule type" value="Genomic_DNA"/>
</dbReference>
<evidence type="ECO:0000256" key="1">
    <source>
        <dbReference type="SAM" id="Phobius"/>
    </source>
</evidence>
<dbReference type="PANTHER" id="PTHR36124:SF6">
    <property type="entry name" value="ER-BOUND OXYGENASE MPAB_MPAB'_RUBBER OXYGENASE CATALYTIC DOMAIN-CONTAINING PROTEIN"/>
    <property type="match status" value="1"/>
</dbReference>
<dbReference type="Proteomes" id="UP001148299">
    <property type="component" value="Unassembled WGS sequence"/>
</dbReference>
<reference evidence="2" key="2">
    <citation type="journal article" date="2023" name="IMA Fungus">
        <title>Comparative genomic study of the Penicillium genus elucidates a diverse pangenome and 15 lateral gene transfer events.</title>
        <authorList>
            <person name="Petersen C."/>
            <person name="Sorensen T."/>
            <person name="Nielsen M.R."/>
            <person name="Sondergaard T.E."/>
            <person name="Sorensen J.L."/>
            <person name="Fitzpatrick D.A."/>
            <person name="Frisvad J.C."/>
            <person name="Nielsen K.L."/>
        </authorList>
    </citation>
    <scope>NUCLEOTIDE SEQUENCE</scope>
    <source>
        <strain evidence="2">IBT 35675</strain>
    </source>
</reference>
<evidence type="ECO:0000313" key="2">
    <source>
        <dbReference type="EMBL" id="KAJ5357676.1"/>
    </source>
</evidence>
<comment type="caution">
    <text evidence="2">The sequence shown here is derived from an EMBL/GenBank/DDBJ whole genome shotgun (WGS) entry which is preliminary data.</text>
</comment>
<sequence>MNSSMSLSLPPALSELARALPYSRTQWLPILVGFLIGYPFLIKALRYKRLGEMKKKFYFPTRESMAEMTDEEAFLIQKEMAQLEFPFMFLTSGQFALFRTYGIPTISHLLTKTGQFSKPETSFKRYTDTAALIGEMVENSPTSQRAFISVARTRFLHSGYQASGKILDADLLYTLALFAVQPVRFIENFEWRTLSDLELCAIGTFWKSLGDALGISSEILPSGKTGFKDGIQWLEEVDVWSQDYEAKYMVPDPKNRESADQATAVLLYNLPKILHPIGLQFTSYMMDDRLRKAMLYEAPTPGWSMVFSTLLATRKLILRYLSPPRPAALAVSNIAQKPDEDDRYHRMSWDALPFYIRPTFWNRWGPMAWISWLMGHPVPGDHGQKYYPQGYHIQDIGPKYFEGKGHKEIQEMMKELKISRTGKCPFH</sequence>
<protein>
    <recommendedName>
        <fullName evidence="4">ER-bound oxygenase mpaB/mpaB'/Rubber oxygenase catalytic domain-containing protein</fullName>
    </recommendedName>
</protein>
<keyword evidence="1" id="KW-1133">Transmembrane helix</keyword>
<gene>
    <name evidence="2" type="ORF">N7541_004834</name>
</gene>
<name>A0A9W9RCL2_PENBR</name>
<dbReference type="AlphaFoldDB" id="A0A9W9RCL2"/>
<evidence type="ECO:0000313" key="3">
    <source>
        <dbReference type="Proteomes" id="UP001148299"/>
    </source>
</evidence>
<dbReference type="InterPro" id="IPR046366">
    <property type="entry name" value="MPAB"/>
</dbReference>
<accession>A0A9W9RCL2</accession>
<keyword evidence="3" id="KW-1185">Reference proteome</keyword>
<organism evidence="2 3">
    <name type="scientific">Penicillium brevicompactum</name>
    <dbReference type="NCBI Taxonomy" id="5074"/>
    <lineage>
        <taxon>Eukaryota</taxon>
        <taxon>Fungi</taxon>
        <taxon>Dikarya</taxon>
        <taxon>Ascomycota</taxon>
        <taxon>Pezizomycotina</taxon>
        <taxon>Eurotiomycetes</taxon>
        <taxon>Eurotiomycetidae</taxon>
        <taxon>Eurotiales</taxon>
        <taxon>Aspergillaceae</taxon>
        <taxon>Penicillium</taxon>
    </lineage>
</organism>
<evidence type="ECO:0008006" key="4">
    <source>
        <dbReference type="Google" id="ProtNLM"/>
    </source>
</evidence>
<dbReference type="GO" id="GO:0016491">
    <property type="term" value="F:oxidoreductase activity"/>
    <property type="evidence" value="ECO:0007669"/>
    <property type="project" value="InterPro"/>
</dbReference>
<dbReference type="PANTHER" id="PTHR36124">
    <property type="match status" value="1"/>
</dbReference>